<organism evidence="1 2">
    <name type="scientific">Stieleria varia</name>
    <dbReference type="NCBI Taxonomy" id="2528005"/>
    <lineage>
        <taxon>Bacteria</taxon>
        <taxon>Pseudomonadati</taxon>
        <taxon>Planctomycetota</taxon>
        <taxon>Planctomycetia</taxon>
        <taxon>Pirellulales</taxon>
        <taxon>Pirellulaceae</taxon>
        <taxon>Stieleria</taxon>
    </lineage>
</organism>
<reference evidence="1 2" key="1">
    <citation type="submission" date="2019-02" db="EMBL/GenBank/DDBJ databases">
        <title>Deep-cultivation of Planctomycetes and their phenomic and genomic characterization uncovers novel biology.</title>
        <authorList>
            <person name="Wiegand S."/>
            <person name="Jogler M."/>
            <person name="Boedeker C."/>
            <person name="Pinto D."/>
            <person name="Vollmers J."/>
            <person name="Rivas-Marin E."/>
            <person name="Kohn T."/>
            <person name="Peeters S.H."/>
            <person name="Heuer A."/>
            <person name="Rast P."/>
            <person name="Oberbeckmann S."/>
            <person name="Bunk B."/>
            <person name="Jeske O."/>
            <person name="Meyerdierks A."/>
            <person name="Storesund J.E."/>
            <person name="Kallscheuer N."/>
            <person name="Luecker S."/>
            <person name="Lage O.M."/>
            <person name="Pohl T."/>
            <person name="Merkel B.J."/>
            <person name="Hornburger P."/>
            <person name="Mueller R.-W."/>
            <person name="Bruemmer F."/>
            <person name="Labrenz M."/>
            <person name="Spormann A.M."/>
            <person name="Op Den Camp H."/>
            <person name="Overmann J."/>
            <person name="Amann R."/>
            <person name="Jetten M.S.M."/>
            <person name="Mascher T."/>
            <person name="Medema M.H."/>
            <person name="Devos D.P."/>
            <person name="Kaster A.-K."/>
            <person name="Ovreas L."/>
            <person name="Rohde M."/>
            <person name="Galperin M.Y."/>
            <person name="Jogler C."/>
        </authorList>
    </citation>
    <scope>NUCLEOTIDE SEQUENCE [LARGE SCALE GENOMIC DNA]</scope>
    <source>
        <strain evidence="1 2">Pla52n</strain>
    </source>
</reference>
<dbReference type="EMBL" id="SJPN01000001">
    <property type="protein sequence ID" value="TWU07899.1"/>
    <property type="molecule type" value="Genomic_DNA"/>
</dbReference>
<protein>
    <submittedName>
        <fullName evidence="1">Uncharacterized protein</fullName>
    </submittedName>
</protein>
<evidence type="ECO:0000313" key="2">
    <source>
        <dbReference type="Proteomes" id="UP000320176"/>
    </source>
</evidence>
<evidence type="ECO:0000313" key="1">
    <source>
        <dbReference type="EMBL" id="TWU07899.1"/>
    </source>
</evidence>
<accession>A0A5C6B9A8</accession>
<proteinExistence type="predicted"/>
<sequence length="64" mass="7007">MMPRLALKNTLAVRSNNPLRHATGPRDGWLVENSYAISRSNGAKRGDDLHAAAEVLSAEPWVHS</sequence>
<comment type="caution">
    <text evidence="1">The sequence shown here is derived from an EMBL/GenBank/DDBJ whole genome shotgun (WGS) entry which is preliminary data.</text>
</comment>
<keyword evidence="2" id="KW-1185">Reference proteome</keyword>
<gene>
    <name evidence="1" type="ORF">Pla52n_04750</name>
</gene>
<dbReference type="AlphaFoldDB" id="A0A5C6B9A8"/>
<dbReference type="Proteomes" id="UP000320176">
    <property type="component" value="Unassembled WGS sequence"/>
</dbReference>
<name>A0A5C6B9A8_9BACT</name>